<feature type="non-terminal residue" evidence="1">
    <location>
        <position position="1"/>
    </location>
</feature>
<evidence type="ECO:0000313" key="1">
    <source>
        <dbReference type="EMBL" id="KAH9319950.1"/>
    </source>
</evidence>
<feature type="non-terminal residue" evidence="1">
    <location>
        <position position="52"/>
    </location>
</feature>
<accession>A0AA38GE65</accession>
<sequence length="52" mass="6347">YKKAWDNNDDKCMQMMNDLYLKNKNPVSRWPQTIHHSDFNEELSDTITFLNR</sequence>
<protein>
    <submittedName>
        <fullName evidence="1">Uncharacterized protein</fullName>
    </submittedName>
</protein>
<dbReference type="AlphaFoldDB" id="A0AA38GE65"/>
<evidence type="ECO:0000313" key="2">
    <source>
        <dbReference type="Proteomes" id="UP000824469"/>
    </source>
</evidence>
<reference evidence="1 2" key="1">
    <citation type="journal article" date="2021" name="Nat. Plants">
        <title>The Taxus genome provides insights into paclitaxel biosynthesis.</title>
        <authorList>
            <person name="Xiong X."/>
            <person name="Gou J."/>
            <person name="Liao Q."/>
            <person name="Li Y."/>
            <person name="Zhou Q."/>
            <person name="Bi G."/>
            <person name="Li C."/>
            <person name="Du R."/>
            <person name="Wang X."/>
            <person name="Sun T."/>
            <person name="Guo L."/>
            <person name="Liang H."/>
            <person name="Lu P."/>
            <person name="Wu Y."/>
            <person name="Zhang Z."/>
            <person name="Ro D.K."/>
            <person name="Shang Y."/>
            <person name="Huang S."/>
            <person name="Yan J."/>
        </authorList>
    </citation>
    <scope>NUCLEOTIDE SEQUENCE [LARGE SCALE GENOMIC DNA]</scope>
    <source>
        <strain evidence="1">Ta-2019</strain>
    </source>
</reference>
<organism evidence="1 2">
    <name type="scientific">Taxus chinensis</name>
    <name type="common">Chinese yew</name>
    <name type="synonym">Taxus wallichiana var. chinensis</name>
    <dbReference type="NCBI Taxonomy" id="29808"/>
    <lineage>
        <taxon>Eukaryota</taxon>
        <taxon>Viridiplantae</taxon>
        <taxon>Streptophyta</taxon>
        <taxon>Embryophyta</taxon>
        <taxon>Tracheophyta</taxon>
        <taxon>Spermatophyta</taxon>
        <taxon>Pinopsida</taxon>
        <taxon>Pinidae</taxon>
        <taxon>Conifers II</taxon>
        <taxon>Cupressales</taxon>
        <taxon>Taxaceae</taxon>
        <taxon>Taxus</taxon>
    </lineage>
</organism>
<comment type="caution">
    <text evidence="1">The sequence shown here is derived from an EMBL/GenBank/DDBJ whole genome shotgun (WGS) entry which is preliminary data.</text>
</comment>
<dbReference type="Proteomes" id="UP000824469">
    <property type="component" value="Unassembled WGS sequence"/>
</dbReference>
<name>A0AA38GE65_TAXCH</name>
<dbReference type="EMBL" id="JAHRHJ020000004">
    <property type="protein sequence ID" value="KAH9319950.1"/>
    <property type="molecule type" value="Genomic_DNA"/>
</dbReference>
<keyword evidence="2" id="KW-1185">Reference proteome</keyword>
<proteinExistence type="predicted"/>
<gene>
    <name evidence="1" type="ORF">KI387_021719</name>
</gene>